<feature type="transmembrane region" description="Helical" evidence="1">
    <location>
        <begin position="32"/>
        <end position="50"/>
    </location>
</feature>
<name>A0ABY2SF91_9HYPH</name>
<accession>A0ABY2SF91</accession>
<gene>
    <name evidence="2" type="ORF">FCN80_21015</name>
</gene>
<protein>
    <recommendedName>
        <fullName evidence="4">Holin</fullName>
    </recommendedName>
</protein>
<evidence type="ECO:0000256" key="1">
    <source>
        <dbReference type="SAM" id="Phobius"/>
    </source>
</evidence>
<keyword evidence="1" id="KW-0812">Transmembrane</keyword>
<keyword evidence="3" id="KW-1185">Reference proteome</keyword>
<proteinExistence type="predicted"/>
<keyword evidence="1" id="KW-1133">Transmembrane helix</keyword>
<evidence type="ECO:0000313" key="3">
    <source>
        <dbReference type="Proteomes" id="UP000305202"/>
    </source>
</evidence>
<dbReference type="EMBL" id="SZPQ01000041">
    <property type="protein sequence ID" value="TKI03561.1"/>
    <property type="molecule type" value="Genomic_DNA"/>
</dbReference>
<sequence length="118" mass="12918">MYRMNDKSDIATHGGALVTLLSSLMGLTTMEMFYIVIALIGAVISLLGYLDKRKTEKLNRSVALERAAFDQQRTKAIVDFLKGSPSHDSSQAAQVVQKVNQILVETEQTDGNVTAAEE</sequence>
<organism evidence="2 3">
    <name type="scientific">Martelella alba</name>
    <dbReference type="NCBI Taxonomy" id="2590451"/>
    <lineage>
        <taxon>Bacteria</taxon>
        <taxon>Pseudomonadati</taxon>
        <taxon>Pseudomonadota</taxon>
        <taxon>Alphaproteobacteria</taxon>
        <taxon>Hyphomicrobiales</taxon>
        <taxon>Aurantimonadaceae</taxon>
        <taxon>Martelella</taxon>
    </lineage>
</organism>
<dbReference type="Proteomes" id="UP000305202">
    <property type="component" value="Unassembled WGS sequence"/>
</dbReference>
<dbReference type="RefSeq" id="WP_136992301.1">
    <property type="nucleotide sequence ID" value="NZ_SZPQ01000041.1"/>
</dbReference>
<keyword evidence="1" id="KW-0472">Membrane</keyword>
<comment type="caution">
    <text evidence="2">The sequence shown here is derived from an EMBL/GenBank/DDBJ whole genome shotgun (WGS) entry which is preliminary data.</text>
</comment>
<reference evidence="2 3" key="1">
    <citation type="submission" date="2019-04" db="EMBL/GenBank/DDBJ databases">
        <authorList>
            <person name="Li M."/>
            <person name="Gao C."/>
        </authorList>
    </citation>
    <scope>NUCLEOTIDE SEQUENCE [LARGE SCALE GENOMIC DNA]</scope>
    <source>
        <strain evidence="2 3">BGMRC 2031</strain>
    </source>
</reference>
<evidence type="ECO:0000313" key="2">
    <source>
        <dbReference type="EMBL" id="TKI03561.1"/>
    </source>
</evidence>
<evidence type="ECO:0008006" key="4">
    <source>
        <dbReference type="Google" id="ProtNLM"/>
    </source>
</evidence>